<protein>
    <submittedName>
        <fullName evidence="1">Uncharacterized protein</fullName>
    </submittedName>
</protein>
<dbReference type="EMBL" id="JANHOG010002380">
    <property type="protein sequence ID" value="KAJ3524017.1"/>
    <property type="molecule type" value="Genomic_DNA"/>
</dbReference>
<gene>
    <name evidence="1" type="ORF">NM688_g8634</name>
</gene>
<evidence type="ECO:0000313" key="1">
    <source>
        <dbReference type="EMBL" id="KAJ3524017.1"/>
    </source>
</evidence>
<evidence type="ECO:0000313" key="2">
    <source>
        <dbReference type="Proteomes" id="UP001148662"/>
    </source>
</evidence>
<keyword evidence="2" id="KW-1185">Reference proteome</keyword>
<sequence length="971" mass="106462">MELVHCADGAVMELVHCTDGTMMITPVVAEQDVNSSVDAVDAQDTQSSEPSPDYIHPCSSSVPLATRHAPDPDETATVPNASSSISVSQDVDLDALRHEDIVASAPTSSNRDLQLSDQFMAPEAEDELAILSLPKRRSSQKLRDSVREDFDAVDELLDAIAKKYRLSAEQVYRMLSEFFSFKTAHANPWHWQVIDCIIVFSGVTYGLLASHQRIFYPLQTRHLKTIAEESSKQTVHQRHKGFLRIAKQLKQLAEDAQRKFGFEVGAVVVGNNAHTDDRNQFVYETEFMDGVRVISSQVIARRLTSTSSFFVHSTKSSDVSEFLGHARAWTMFGLSKRTLNANFENVDDGDASGEPSHIPNLLQNDGNTVASCSGAVHVQLSVESAATGSQKVVTMQEVDELSEEQSLIFIRQQFEAAIARFSGIDLPPSKNIPWQTLPGKLVEWGLQLNNWPKDVRCPGETTANSKGISVLRLEERRALARAFVDPKQPITLEQLSEEERNRDDEWICILHGVAPPAGDEHEHGLRLLVKRSNHKKLRCDREGLSRLQSTSELLELPVTPPPGPSGTIMHHFVELTDSDSPTPRPVNRKKRRLVDAKANLVAKIPAESNTAAARKRARLMEKGVIPELASARPYKQRKVADELPHIPSISRQLLSSRRVADESLRASLSDCEPVVELPQRSRSSKRNAKGKEAAVARDLDVQESNIPTRPPADLIAPMIRGTTHRVKPRPVPKSRVTPADVLRGDSREVATSITQPEIQAEIFGLRPNDLYVFQNQAEASTVANAPYTQPRKEAPGPGQPLSSDQHSLPNQPSLPDQSSLPRQLTQTSQSPAPGSLPLSHQQPSQSMAAADRRQFTNPSFDPVQGHPAAHNVPFQSQYLSPFMQQYLQAQQMQHTQQGAGTSGGSTTQVPQSYQQFAPGFPVNAMNTAAPFGSLPSTTNASVQFNQPTAGPSNANATSSSALPAHSQAPGA</sequence>
<organism evidence="1 2">
    <name type="scientific">Phlebia brevispora</name>
    <dbReference type="NCBI Taxonomy" id="194682"/>
    <lineage>
        <taxon>Eukaryota</taxon>
        <taxon>Fungi</taxon>
        <taxon>Dikarya</taxon>
        <taxon>Basidiomycota</taxon>
        <taxon>Agaricomycotina</taxon>
        <taxon>Agaricomycetes</taxon>
        <taxon>Polyporales</taxon>
        <taxon>Meruliaceae</taxon>
        <taxon>Phlebia</taxon>
    </lineage>
</organism>
<proteinExistence type="predicted"/>
<accession>A0ACC1RRB3</accession>
<reference evidence="1" key="1">
    <citation type="submission" date="2022-07" db="EMBL/GenBank/DDBJ databases">
        <title>Genome Sequence of Phlebia brevispora.</title>
        <authorList>
            <person name="Buettner E."/>
        </authorList>
    </citation>
    <scope>NUCLEOTIDE SEQUENCE</scope>
    <source>
        <strain evidence="1">MPL23</strain>
    </source>
</reference>
<comment type="caution">
    <text evidence="1">The sequence shown here is derived from an EMBL/GenBank/DDBJ whole genome shotgun (WGS) entry which is preliminary data.</text>
</comment>
<name>A0ACC1RRB3_9APHY</name>
<dbReference type="Proteomes" id="UP001148662">
    <property type="component" value="Unassembled WGS sequence"/>
</dbReference>